<evidence type="ECO:0008006" key="15">
    <source>
        <dbReference type="Google" id="ProtNLM"/>
    </source>
</evidence>
<dbReference type="STRING" id="1051891.A0A0C3L3B5"/>
<feature type="repeat" description="WD" evidence="11">
    <location>
        <begin position="11"/>
        <end position="52"/>
    </location>
</feature>
<dbReference type="GO" id="GO:0034198">
    <property type="term" value="P:cellular response to amino acid starvation"/>
    <property type="evidence" value="ECO:0007669"/>
    <property type="project" value="TreeGrafter"/>
</dbReference>
<evidence type="ECO:0000256" key="12">
    <source>
        <dbReference type="SAM" id="MobiDB-lite"/>
    </source>
</evidence>
<keyword evidence="10" id="KW-0539">Nucleus</keyword>
<dbReference type="GO" id="GO:0035859">
    <property type="term" value="C:Seh1-associated complex"/>
    <property type="evidence" value="ECO:0007669"/>
    <property type="project" value="TreeGrafter"/>
</dbReference>
<gene>
    <name evidence="13" type="ORF">M407DRAFT_72098</name>
</gene>
<dbReference type="GO" id="GO:1904263">
    <property type="term" value="P:positive regulation of TORC1 signaling"/>
    <property type="evidence" value="ECO:0007669"/>
    <property type="project" value="TreeGrafter"/>
</dbReference>
<feature type="repeat" description="WD" evidence="11">
    <location>
        <begin position="57"/>
        <end position="100"/>
    </location>
</feature>
<dbReference type="InterPro" id="IPR037363">
    <property type="entry name" value="Sec13/Seh1_fam"/>
</dbReference>
<dbReference type="InterPro" id="IPR015943">
    <property type="entry name" value="WD40/YVTN_repeat-like_dom_sf"/>
</dbReference>
<dbReference type="PRINTS" id="PR00320">
    <property type="entry name" value="GPROTEINBRPT"/>
</dbReference>
<feature type="repeat" description="WD" evidence="11">
    <location>
        <begin position="350"/>
        <end position="382"/>
    </location>
</feature>
<evidence type="ECO:0000256" key="7">
    <source>
        <dbReference type="ARBA" id="ARBA00022927"/>
    </source>
</evidence>
<comment type="similarity">
    <text evidence="2">Belongs to the WD repeat SEC13 family.</text>
</comment>
<keyword evidence="9" id="KW-0906">Nuclear pore complex</keyword>
<keyword evidence="5" id="KW-0677">Repeat</keyword>
<keyword evidence="8" id="KW-0811">Translocation</keyword>
<name>A0A0C3L3B5_9AGAM</name>
<dbReference type="GO" id="GO:0015031">
    <property type="term" value="P:protein transport"/>
    <property type="evidence" value="ECO:0007669"/>
    <property type="project" value="UniProtKB-KW"/>
</dbReference>
<organism evidence="13 14">
    <name type="scientific">Tulasnella calospora MUT 4182</name>
    <dbReference type="NCBI Taxonomy" id="1051891"/>
    <lineage>
        <taxon>Eukaryota</taxon>
        <taxon>Fungi</taxon>
        <taxon>Dikarya</taxon>
        <taxon>Basidiomycota</taxon>
        <taxon>Agaricomycotina</taxon>
        <taxon>Agaricomycetes</taxon>
        <taxon>Cantharellales</taxon>
        <taxon>Tulasnellaceae</taxon>
        <taxon>Tulasnella</taxon>
    </lineage>
</organism>
<dbReference type="PANTHER" id="PTHR11024">
    <property type="entry name" value="NUCLEAR PORE COMPLEX PROTEIN SEC13 / SEH1 FAMILY MEMBER"/>
    <property type="match status" value="1"/>
</dbReference>
<dbReference type="SUPFAM" id="SSF50978">
    <property type="entry name" value="WD40 repeat-like"/>
    <property type="match status" value="1"/>
</dbReference>
<evidence type="ECO:0000256" key="5">
    <source>
        <dbReference type="ARBA" id="ARBA00022737"/>
    </source>
</evidence>
<evidence type="ECO:0000313" key="14">
    <source>
        <dbReference type="Proteomes" id="UP000054248"/>
    </source>
</evidence>
<dbReference type="InterPro" id="IPR001680">
    <property type="entry name" value="WD40_rpt"/>
</dbReference>
<dbReference type="InterPro" id="IPR036322">
    <property type="entry name" value="WD40_repeat_dom_sf"/>
</dbReference>
<evidence type="ECO:0000313" key="13">
    <source>
        <dbReference type="EMBL" id="KIO28228.1"/>
    </source>
</evidence>
<feature type="repeat" description="WD" evidence="11">
    <location>
        <begin position="290"/>
        <end position="335"/>
    </location>
</feature>
<dbReference type="Pfam" id="PF00400">
    <property type="entry name" value="WD40"/>
    <property type="match status" value="4"/>
</dbReference>
<dbReference type="InterPro" id="IPR020472">
    <property type="entry name" value="WD40_PAC1"/>
</dbReference>
<evidence type="ECO:0000256" key="9">
    <source>
        <dbReference type="ARBA" id="ARBA00023132"/>
    </source>
</evidence>
<dbReference type="GO" id="GO:0005198">
    <property type="term" value="F:structural molecule activity"/>
    <property type="evidence" value="ECO:0007669"/>
    <property type="project" value="InterPro"/>
</dbReference>
<evidence type="ECO:0000256" key="10">
    <source>
        <dbReference type="ARBA" id="ARBA00023242"/>
    </source>
</evidence>
<evidence type="ECO:0000256" key="11">
    <source>
        <dbReference type="PROSITE-ProRule" id="PRU00221"/>
    </source>
</evidence>
<evidence type="ECO:0000256" key="6">
    <source>
        <dbReference type="ARBA" id="ARBA00022816"/>
    </source>
</evidence>
<evidence type="ECO:0000256" key="1">
    <source>
        <dbReference type="ARBA" id="ARBA00004567"/>
    </source>
</evidence>
<accession>A0A0C3L3B5</accession>
<dbReference type="Proteomes" id="UP000054248">
    <property type="component" value="Unassembled WGS sequence"/>
</dbReference>
<dbReference type="PANTHER" id="PTHR11024:SF3">
    <property type="entry name" value="NUCLEOPORIN SEH1"/>
    <property type="match status" value="1"/>
</dbReference>
<comment type="subcellular location">
    <subcellularLocation>
        <location evidence="1">Nucleus</location>
        <location evidence="1">Nuclear pore complex</location>
    </subcellularLocation>
</comment>
<dbReference type="GO" id="GO:0031080">
    <property type="term" value="C:nuclear pore outer ring"/>
    <property type="evidence" value="ECO:0007669"/>
    <property type="project" value="TreeGrafter"/>
</dbReference>
<keyword evidence="6" id="KW-0509">mRNA transport</keyword>
<dbReference type="SMART" id="SM00320">
    <property type="entry name" value="WD40"/>
    <property type="match status" value="5"/>
</dbReference>
<reference evidence="13 14" key="1">
    <citation type="submission" date="2014-04" db="EMBL/GenBank/DDBJ databases">
        <authorList>
            <consortium name="DOE Joint Genome Institute"/>
            <person name="Kuo A."/>
            <person name="Girlanda M."/>
            <person name="Perotto S."/>
            <person name="Kohler A."/>
            <person name="Nagy L.G."/>
            <person name="Floudas D."/>
            <person name="Copeland A."/>
            <person name="Barry K.W."/>
            <person name="Cichocki N."/>
            <person name="Veneault-Fourrey C."/>
            <person name="LaButti K."/>
            <person name="Lindquist E.A."/>
            <person name="Lipzen A."/>
            <person name="Lundell T."/>
            <person name="Morin E."/>
            <person name="Murat C."/>
            <person name="Sun H."/>
            <person name="Tunlid A."/>
            <person name="Henrissat B."/>
            <person name="Grigoriev I.V."/>
            <person name="Hibbett D.S."/>
            <person name="Martin F."/>
            <person name="Nordberg H.P."/>
            <person name="Cantor M.N."/>
            <person name="Hua S.X."/>
        </authorList>
    </citation>
    <scope>NUCLEOTIDE SEQUENCE [LARGE SCALE GENOMIC DNA]</scope>
    <source>
        <strain evidence="13 14">MUT 4182</strain>
    </source>
</reference>
<feature type="region of interest" description="Disordered" evidence="12">
    <location>
        <begin position="203"/>
        <end position="222"/>
    </location>
</feature>
<dbReference type="HOGENOM" id="CLU_032441_1_1_1"/>
<dbReference type="PROSITE" id="PS50082">
    <property type="entry name" value="WD_REPEATS_2"/>
    <property type="match status" value="4"/>
</dbReference>
<evidence type="ECO:0000256" key="2">
    <source>
        <dbReference type="ARBA" id="ARBA00010102"/>
    </source>
</evidence>
<dbReference type="AlphaFoldDB" id="A0A0C3L3B5"/>
<dbReference type="Gene3D" id="2.130.10.10">
    <property type="entry name" value="YVTN repeat-like/Quinoprotein amine dehydrogenase"/>
    <property type="match status" value="1"/>
</dbReference>
<keyword evidence="14" id="KW-1185">Reference proteome</keyword>
<reference evidence="14" key="2">
    <citation type="submission" date="2015-01" db="EMBL/GenBank/DDBJ databases">
        <title>Evolutionary Origins and Diversification of the Mycorrhizal Mutualists.</title>
        <authorList>
            <consortium name="DOE Joint Genome Institute"/>
            <consortium name="Mycorrhizal Genomics Consortium"/>
            <person name="Kohler A."/>
            <person name="Kuo A."/>
            <person name="Nagy L.G."/>
            <person name="Floudas D."/>
            <person name="Copeland A."/>
            <person name="Barry K.W."/>
            <person name="Cichocki N."/>
            <person name="Veneault-Fourrey C."/>
            <person name="LaButti K."/>
            <person name="Lindquist E.A."/>
            <person name="Lipzen A."/>
            <person name="Lundell T."/>
            <person name="Morin E."/>
            <person name="Murat C."/>
            <person name="Riley R."/>
            <person name="Ohm R."/>
            <person name="Sun H."/>
            <person name="Tunlid A."/>
            <person name="Henrissat B."/>
            <person name="Grigoriev I.V."/>
            <person name="Hibbett D.S."/>
            <person name="Martin F."/>
        </authorList>
    </citation>
    <scope>NUCLEOTIDE SEQUENCE [LARGE SCALE GENOMIC DNA]</scope>
    <source>
        <strain evidence="14">MUT 4182</strain>
    </source>
</reference>
<keyword evidence="4 11" id="KW-0853">WD repeat</keyword>
<evidence type="ECO:0000256" key="3">
    <source>
        <dbReference type="ARBA" id="ARBA00022448"/>
    </source>
</evidence>
<dbReference type="GO" id="GO:0051028">
    <property type="term" value="P:mRNA transport"/>
    <property type="evidence" value="ECO:0007669"/>
    <property type="project" value="UniProtKB-KW"/>
</dbReference>
<proteinExistence type="inferred from homology"/>
<dbReference type="OrthoDB" id="5566198at2759"/>
<evidence type="ECO:0000256" key="8">
    <source>
        <dbReference type="ARBA" id="ARBA00023010"/>
    </source>
</evidence>
<sequence>MGTQQQTNVLPHAHADLLTDAAYDYYGLRLATCGLDQKIKIWKLDEATGTWSAEDEWKAHDAPIVKLSWAHPEHGSVIASCSFDRTVKIWEERKHEPKASSSVGRWGLRTTLTEARGSVRSVEFAPPHFGLKLATISTDMYLRTYECLEVHNLSSFTVLEEVDMSAVSSPLLPGQGTPTLTAASLEPASPSLGPQMYPSSSVPGIVLPAPGGPNPAANPTNLQLTRPGIGAREADGGWCLSWCKEKWWGELIAVGSGTTGVLKIIEFPANQHPITHLTLTQEPPTAKGARPGKPLAITSVSWAPTCGRSYHLVATGSRDGLVRIWKLRPPKQVGAPGEDGQWIATLVAEFDDHGASVSRVEWNVTGTILSSAGDDGNVRLYKQAYGSVWRSVGRFSTEQADDGDETMGE</sequence>
<keyword evidence="3" id="KW-0813">Transport</keyword>
<dbReference type="EMBL" id="KN822997">
    <property type="protein sequence ID" value="KIO28228.1"/>
    <property type="molecule type" value="Genomic_DNA"/>
</dbReference>
<keyword evidence="7" id="KW-0653">Protein transport</keyword>
<evidence type="ECO:0000256" key="4">
    <source>
        <dbReference type="ARBA" id="ARBA00022574"/>
    </source>
</evidence>
<protein>
    <recommendedName>
        <fullName evidence="15">Anaphase-promoting complex subunit 4 WD40 domain-containing protein</fullName>
    </recommendedName>
</protein>